<organism evidence="2 3">
    <name type="scientific">Rhodoglobus vestalii</name>
    <dbReference type="NCBI Taxonomy" id="193384"/>
    <lineage>
        <taxon>Bacteria</taxon>
        <taxon>Bacillati</taxon>
        <taxon>Actinomycetota</taxon>
        <taxon>Actinomycetes</taxon>
        <taxon>Micrococcales</taxon>
        <taxon>Microbacteriaceae</taxon>
        <taxon>Rhodoglobus</taxon>
    </lineage>
</organism>
<feature type="region of interest" description="Disordered" evidence="1">
    <location>
        <begin position="1"/>
        <end position="23"/>
    </location>
</feature>
<proteinExistence type="predicted"/>
<evidence type="ECO:0000313" key="3">
    <source>
        <dbReference type="Proteomes" id="UP000316560"/>
    </source>
</evidence>
<comment type="caution">
    <text evidence="2">The sequence shown here is derived from an EMBL/GenBank/DDBJ whole genome shotgun (WGS) entry which is preliminary data.</text>
</comment>
<reference evidence="2 3" key="1">
    <citation type="submission" date="2019-06" db="EMBL/GenBank/DDBJ databases">
        <title>Sequencing the genomes of 1000 actinobacteria strains.</title>
        <authorList>
            <person name="Klenk H.-P."/>
        </authorList>
    </citation>
    <scope>NUCLEOTIDE SEQUENCE [LARGE SCALE GENOMIC DNA]</scope>
    <source>
        <strain evidence="2 3">DSM 21947</strain>
    </source>
</reference>
<sequence length="409" mass="43651">MSAPLATGLTRKDPVESSTRTVEHCTPAELPAALVSALGVERAAFWQSNREPYNPQVWMLDTGHGTTAALTSGRPNTRYTKIVDLWAESEAAAEPLVGEIIAASQQRGDAGVKWQLASDAELPGFALALGFDELREPISSADGTRGMRGFVLWHSAWPHPQLRYYGQTTLFTCGAVAAMTALTHLGLDPFDSSDDADARERELAFWRAATNFPACEPLGLAVAVHDAVADSGVRLELHLDTTEATLLEGYEAEERAFREQLQAQSRAEAASRGIQQHTEPLSVSTIVDRVAGGELAMLLIEEEPMHDASTPHWVVAHAVQGDTVLLNDPWVTAERGETWVDSHDLPVSIEVLDQLVAFGSPAYRGVIFVTRSTIASSGCSSGTSIPTASSTAPGSVISPSTHHAGAVPG</sequence>
<name>A0A8H2PUB2_9MICO</name>
<dbReference type="EMBL" id="VFRA01000001">
    <property type="protein sequence ID" value="TQO20301.1"/>
    <property type="molecule type" value="Genomic_DNA"/>
</dbReference>
<dbReference type="InterPro" id="IPR021770">
    <property type="entry name" value="DUF3335"/>
</dbReference>
<evidence type="ECO:0000256" key="1">
    <source>
        <dbReference type="SAM" id="MobiDB-lite"/>
    </source>
</evidence>
<feature type="compositionally biased region" description="Polar residues" evidence="1">
    <location>
        <begin position="376"/>
        <end position="401"/>
    </location>
</feature>
<dbReference type="Pfam" id="PF11814">
    <property type="entry name" value="DUF3335"/>
    <property type="match status" value="1"/>
</dbReference>
<dbReference type="AlphaFoldDB" id="A0A8H2PUB2"/>
<accession>A0A8H2PUB2</accession>
<gene>
    <name evidence="2" type="ORF">FB472_1931</name>
</gene>
<keyword evidence="3" id="KW-1185">Reference proteome</keyword>
<protein>
    <submittedName>
        <fullName evidence="2">Peptidase C3-like protein</fullName>
    </submittedName>
</protein>
<feature type="region of interest" description="Disordered" evidence="1">
    <location>
        <begin position="376"/>
        <end position="409"/>
    </location>
</feature>
<evidence type="ECO:0000313" key="2">
    <source>
        <dbReference type="EMBL" id="TQO20301.1"/>
    </source>
</evidence>
<dbReference type="Proteomes" id="UP000316560">
    <property type="component" value="Unassembled WGS sequence"/>
</dbReference>